<dbReference type="SUPFAM" id="SSF52218">
    <property type="entry name" value="Flavoproteins"/>
    <property type="match status" value="1"/>
</dbReference>
<dbReference type="Pfam" id="PF12682">
    <property type="entry name" value="Flavodoxin_4"/>
    <property type="match status" value="1"/>
</dbReference>
<dbReference type="InterPro" id="IPR029039">
    <property type="entry name" value="Flavoprotein-like_sf"/>
</dbReference>
<gene>
    <name evidence="2" type="ORF">SAMN05660472_00677</name>
</gene>
<dbReference type="GO" id="GO:0010181">
    <property type="term" value="F:FMN binding"/>
    <property type="evidence" value="ECO:0007669"/>
    <property type="project" value="InterPro"/>
</dbReference>
<dbReference type="STRING" id="393762.SAMN05660472_00677"/>
<dbReference type="InterPro" id="IPR001226">
    <property type="entry name" value="Flavodoxin_CS"/>
</dbReference>
<dbReference type="Proteomes" id="UP000198718">
    <property type="component" value="Unassembled WGS sequence"/>
</dbReference>
<sequence length="168" mass="19589">MIEKKLELRKLVIYYSFEGNTKFIAENIAKITDADLAELKPKKELTSKGFMKYIWGGSQVMMKKRPELYPLEKNPEDYDIIFIGTPVWAWTFAPPLSTFFHSNSLQNKKIALFSCNRGQNGKTFENMKKELEGNDILGEIELFDPLLKDKNKNLQKIEEWIKGMFINL</sequence>
<name>A0A1G8YXT0_9FIRM</name>
<dbReference type="PROSITE" id="PS00201">
    <property type="entry name" value="FLAVODOXIN"/>
    <property type="match status" value="1"/>
</dbReference>
<dbReference type="EMBL" id="FNFP01000001">
    <property type="protein sequence ID" value="SDK07557.1"/>
    <property type="molecule type" value="Genomic_DNA"/>
</dbReference>
<dbReference type="Gene3D" id="3.40.50.360">
    <property type="match status" value="1"/>
</dbReference>
<dbReference type="PANTHER" id="PTHR39201">
    <property type="entry name" value="EXPORTED PROTEIN-RELATED"/>
    <property type="match status" value="1"/>
</dbReference>
<feature type="domain" description="Flavodoxin-like" evidence="1">
    <location>
        <begin position="10"/>
        <end position="165"/>
    </location>
</feature>
<dbReference type="RefSeq" id="WP_176762032.1">
    <property type="nucleotide sequence ID" value="NZ_FNFP01000001.1"/>
</dbReference>
<dbReference type="PANTHER" id="PTHR39201:SF1">
    <property type="entry name" value="FLAVODOXIN-LIKE DOMAIN-CONTAINING PROTEIN"/>
    <property type="match status" value="1"/>
</dbReference>
<dbReference type="PROSITE" id="PS50902">
    <property type="entry name" value="FLAVODOXIN_LIKE"/>
    <property type="match status" value="1"/>
</dbReference>
<dbReference type="InterPro" id="IPR008254">
    <property type="entry name" value="Flavodoxin/NO_synth"/>
</dbReference>
<organism evidence="2 3">
    <name type="scientific">Natronincola ferrireducens</name>
    <dbReference type="NCBI Taxonomy" id="393762"/>
    <lineage>
        <taxon>Bacteria</taxon>
        <taxon>Bacillati</taxon>
        <taxon>Bacillota</taxon>
        <taxon>Clostridia</taxon>
        <taxon>Peptostreptococcales</taxon>
        <taxon>Natronincolaceae</taxon>
        <taxon>Natronincola</taxon>
    </lineage>
</organism>
<dbReference type="GO" id="GO:0009055">
    <property type="term" value="F:electron transfer activity"/>
    <property type="evidence" value="ECO:0007669"/>
    <property type="project" value="InterPro"/>
</dbReference>
<evidence type="ECO:0000259" key="1">
    <source>
        <dbReference type="PROSITE" id="PS50902"/>
    </source>
</evidence>
<evidence type="ECO:0000313" key="3">
    <source>
        <dbReference type="Proteomes" id="UP000198718"/>
    </source>
</evidence>
<protein>
    <submittedName>
        <fullName evidence="2">Flavodoxin</fullName>
    </submittedName>
</protein>
<keyword evidence="3" id="KW-1185">Reference proteome</keyword>
<reference evidence="2 3" key="1">
    <citation type="submission" date="2016-10" db="EMBL/GenBank/DDBJ databases">
        <authorList>
            <person name="de Groot N.N."/>
        </authorList>
    </citation>
    <scope>NUCLEOTIDE SEQUENCE [LARGE SCALE GENOMIC DNA]</scope>
    <source>
        <strain evidence="2 3">DSM 18346</strain>
    </source>
</reference>
<evidence type="ECO:0000313" key="2">
    <source>
        <dbReference type="EMBL" id="SDK07557.1"/>
    </source>
</evidence>
<dbReference type="AlphaFoldDB" id="A0A1G8YXT0"/>
<accession>A0A1G8YXT0</accession>
<proteinExistence type="predicted"/>
<dbReference type="GO" id="GO:0016651">
    <property type="term" value="F:oxidoreductase activity, acting on NAD(P)H"/>
    <property type="evidence" value="ECO:0007669"/>
    <property type="project" value="UniProtKB-ARBA"/>
</dbReference>